<gene>
    <name evidence="10" type="ORF">DdX_01811</name>
</gene>
<keyword evidence="4 8" id="KW-0560">Oxidoreductase</keyword>
<dbReference type="InterPro" id="IPR017972">
    <property type="entry name" value="Cyt_P450_CS"/>
</dbReference>
<keyword evidence="9" id="KW-1133">Transmembrane helix</keyword>
<dbReference type="GO" id="GO:0016712">
    <property type="term" value="F:oxidoreductase activity, acting on paired donors, with incorporation or reduction of molecular oxygen, reduced flavin or flavoprotein as one donor, and incorporation of one atom of oxygen"/>
    <property type="evidence" value="ECO:0007669"/>
    <property type="project" value="TreeGrafter"/>
</dbReference>
<evidence type="ECO:0000256" key="5">
    <source>
        <dbReference type="ARBA" id="ARBA00023004"/>
    </source>
</evidence>
<dbReference type="EMBL" id="JAKKPZ010000001">
    <property type="protein sequence ID" value="KAI1729563.1"/>
    <property type="molecule type" value="Genomic_DNA"/>
</dbReference>
<proteinExistence type="inferred from homology"/>
<keyword evidence="9" id="KW-0812">Transmembrane</keyword>
<evidence type="ECO:0000256" key="9">
    <source>
        <dbReference type="SAM" id="Phobius"/>
    </source>
</evidence>
<accession>A0AAD4NHJ3</accession>
<keyword evidence="7 8" id="KW-0349">Heme</keyword>
<dbReference type="GO" id="GO:0005737">
    <property type="term" value="C:cytoplasm"/>
    <property type="evidence" value="ECO:0007669"/>
    <property type="project" value="TreeGrafter"/>
</dbReference>
<evidence type="ECO:0000313" key="11">
    <source>
        <dbReference type="Proteomes" id="UP001201812"/>
    </source>
</evidence>
<keyword evidence="3 7" id="KW-0479">Metal-binding</keyword>
<dbReference type="SUPFAM" id="SSF48264">
    <property type="entry name" value="Cytochrome P450"/>
    <property type="match status" value="1"/>
</dbReference>
<feature type="binding site" description="axial binding residue" evidence="7">
    <location>
        <position position="447"/>
    </location>
    <ligand>
        <name>heme</name>
        <dbReference type="ChEBI" id="CHEBI:30413"/>
    </ligand>
    <ligandPart>
        <name>Fe</name>
        <dbReference type="ChEBI" id="CHEBI:18248"/>
    </ligandPart>
</feature>
<comment type="caution">
    <text evidence="10">The sequence shown here is derived from an EMBL/GenBank/DDBJ whole genome shotgun (WGS) entry which is preliminary data.</text>
</comment>
<comment type="cofactor">
    <cofactor evidence="1 7">
        <name>heme</name>
        <dbReference type="ChEBI" id="CHEBI:30413"/>
    </cofactor>
</comment>
<dbReference type="Gene3D" id="1.10.630.10">
    <property type="entry name" value="Cytochrome P450"/>
    <property type="match status" value="1"/>
</dbReference>
<dbReference type="GO" id="GO:0020037">
    <property type="term" value="F:heme binding"/>
    <property type="evidence" value="ECO:0007669"/>
    <property type="project" value="InterPro"/>
</dbReference>
<dbReference type="CDD" id="cd20617">
    <property type="entry name" value="CYP1_2-like"/>
    <property type="match status" value="1"/>
</dbReference>
<sequence length="500" mass="57609">MNNLVLLVIVIALFIFYHFYYKRRGWPPGPTPLPFIGNLLTITQELEGAFIKWRREYGPVYTFWLGSQPLVVIADYHTMVETLQKDADSYSDRFYMELFTLVRGGDYGVITTAGDLWRDQRRFAIHTFRDFGFGKNIMEQKVLDEVDCLIGRVNKEIDQGPHNGEIDLAAYIDVGVGSIINALMFGYRFDGDRYHEFHQLKRLVSRQMKGHWPIILMMNKPHLFKNLPYFNTELEKYMAGFNAILAFFDERIREHQKEMDKVGWEQREVTDYVFAFLKEKAQKDANDEVHHGFSMPQLQNMCLDLWLAGQETTSTTLAWGIAHLLYNPEICDKLYAELDKVIGSDRLITMADRADLPYTCAVVNETLRIANILVNAIVSNKTTRDVTVNGVLIRKGSPVLPQIAALLYDEKTFENPKAFNPARFLDENGLLKKIDGFAPFSVGKRQCLGEALARMELFLFLANIFNNFKISMGDKKPSLRRRMGVTVQCPGYRCGVQKRR</sequence>
<keyword evidence="9" id="KW-0472">Membrane</keyword>
<dbReference type="GO" id="GO:0005506">
    <property type="term" value="F:iron ion binding"/>
    <property type="evidence" value="ECO:0007669"/>
    <property type="project" value="InterPro"/>
</dbReference>
<dbReference type="PANTHER" id="PTHR24300">
    <property type="entry name" value="CYTOCHROME P450 508A4-RELATED"/>
    <property type="match status" value="1"/>
</dbReference>
<organism evidence="10 11">
    <name type="scientific">Ditylenchus destructor</name>
    <dbReference type="NCBI Taxonomy" id="166010"/>
    <lineage>
        <taxon>Eukaryota</taxon>
        <taxon>Metazoa</taxon>
        <taxon>Ecdysozoa</taxon>
        <taxon>Nematoda</taxon>
        <taxon>Chromadorea</taxon>
        <taxon>Rhabditida</taxon>
        <taxon>Tylenchina</taxon>
        <taxon>Tylenchomorpha</taxon>
        <taxon>Sphaerularioidea</taxon>
        <taxon>Anguinidae</taxon>
        <taxon>Anguininae</taxon>
        <taxon>Ditylenchus</taxon>
    </lineage>
</organism>
<dbReference type="GO" id="GO:0006805">
    <property type="term" value="P:xenobiotic metabolic process"/>
    <property type="evidence" value="ECO:0007669"/>
    <property type="project" value="TreeGrafter"/>
</dbReference>
<evidence type="ECO:0000256" key="6">
    <source>
        <dbReference type="ARBA" id="ARBA00023033"/>
    </source>
</evidence>
<dbReference type="PANTHER" id="PTHR24300:SF375">
    <property type="entry name" value="CYTOCHROME P450 FAMILY"/>
    <property type="match status" value="1"/>
</dbReference>
<evidence type="ECO:0000256" key="4">
    <source>
        <dbReference type="ARBA" id="ARBA00023002"/>
    </source>
</evidence>
<dbReference type="GO" id="GO:0006082">
    <property type="term" value="P:organic acid metabolic process"/>
    <property type="evidence" value="ECO:0007669"/>
    <property type="project" value="TreeGrafter"/>
</dbReference>
<keyword evidence="6 8" id="KW-0503">Monooxygenase</keyword>
<evidence type="ECO:0000256" key="7">
    <source>
        <dbReference type="PIRSR" id="PIRSR602401-1"/>
    </source>
</evidence>
<dbReference type="PRINTS" id="PR00463">
    <property type="entry name" value="EP450I"/>
</dbReference>
<dbReference type="FunFam" id="1.10.630.10:FF:000036">
    <property type="entry name" value="CYtochrome P450 family"/>
    <property type="match status" value="1"/>
</dbReference>
<dbReference type="InterPro" id="IPR001128">
    <property type="entry name" value="Cyt_P450"/>
</dbReference>
<evidence type="ECO:0000256" key="1">
    <source>
        <dbReference type="ARBA" id="ARBA00001971"/>
    </source>
</evidence>
<dbReference type="PRINTS" id="PR00385">
    <property type="entry name" value="P450"/>
</dbReference>
<dbReference type="InterPro" id="IPR002401">
    <property type="entry name" value="Cyt_P450_E_grp-I"/>
</dbReference>
<dbReference type="AlphaFoldDB" id="A0AAD4NHJ3"/>
<evidence type="ECO:0000256" key="8">
    <source>
        <dbReference type="RuleBase" id="RU000461"/>
    </source>
</evidence>
<comment type="similarity">
    <text evidence="2 8">Belongs to the cytochrome P450 family.</text>
</comment>
<dbReference type="InterPro" id="IPR036396">
    <property type="entry name" value="Cyt_P450_sf"/>
</dbReference>
<dbReference type="Pfam" id="PF00067">
    <property type="entry name" value="p450"/>
    <property type="match status" value="1"/>
</dbReference>
<evidence type="ECO:0000256" key="3">
    <source>
        <dbReference type="ARBA" id="ARBA00022723"/>
    </source>
</evidence>
<reference evidence="10" key="1">
    <citation type="submission" date="2022-01" db="EMBL/GenBank/DDBJ databases">
        <title>Genome Sequence Resource for Two Populations of Ditylenchus destructor, the Migratory Endoparasitic Phytonematode.</title>
        <authorList>
            <person name="Zhang H."/>
            <person name="Lin R."/>
            <person name="Xie B."/>
        </authorList>
    </citation>
    <scope>NUCLEOTIDE SEQUENCE</scope>
    <source>
        <strain evidence="10">BazhouSP</strain>
    </source>
</reference>
<dbReference type="PROSITE" id="PS00086">
    <property type="entry name" value="CYTOCHROME_P450"/>
    <property type="match status" value="1"/>
</dbReference>
<dbReference type="InterPro" id="IPR050182">
    <property type="entry name" value="Cytochrome_P450_fam2"/>
</dbReference>
<dbReference type="Proteomes" id="UP001201812">
    <property type="component" value="Unassembled WGS sequence"/>
</dbReference>
<feature type="transmembrane region" description="Helical" evidence="9">
    <location>
        <begin position="6"/>
        <end position="21"/>
    </location>
</feature>
<name>A0AAD4NHJ3_9BILA</name>
<keyword evidence="11" id="KW-1185">Reference proteome</keyword>
<evidence type="ECO:0000313" key="10">
    <source>
        <dbReference type="EMBL" id="KAI1729563.1"/>
    </source>
</evidence>
<keyword evidence="5 7" id="KW-0408">Iron</keyword>
<protein>
    <submittedName>
        <fullName evidence="10">Cytochrome p450 domain-containing protein</fullName>
    </submittedName>
</protein>
<evidence type="ECO:0000256" key="2">
    <source>
        <dbReference type="ARBA" id="ARBA00010617"/>
    </source>
</evidence>